<evidence type="ECO:0000256" key="2">
    <source>
        <dbReference type="ARBA" id="ARBA00009477"/>
    </source>
</evidence>
<sequence length="515" mass="56844">MSPRRNPWVVLGKITLVAITTAAAVGAWIWMRGRRDVRPPAERYAVAEVKRADLYPSLSASGRVESSVRTVVECELENVAIGVMGQPLYAGGSSVLLTIVPEGSAVKKGDVLATLDSSEYDELLRQQQMTVERSRADMRTAELNMEVAELAVLEFRDGSMTEARNDFQRSISMAEADMFRVNERLDWSRRMWKKGYVPKGQVISEEFNQAKAEFSLSQERAAYDLFTHWMAPSALRKLQVQASIERNTVAYQRSRLARNLDRLHKLERLVAACTIRAPHDGYVIYANDQRRGIVIESGMFVRQKQDLMYLPDLNRMEVVTALHESLVKTVGKGMHAKVFVEGFPGRQLEGRVTDVAALPTADWRSDVRYFDGKVRLDHPPANLRPGMTAQVVIDLGERSDVLTVPALAVTREEGREYCYVVHDEGLERRQVKLGEGTSDLLEISEGLREGESVVVNPDPSEVADDMIEASPAACEGTLAATGGSPAADAPSDPGPSSKSSEDGHDASGRAVVLSN</sequence>
<dbReference type="NCBIfam" id="TIGR01730">
    <property type="entry name" value="RND_mfp"/>
    <property type="match status" value="1"/>
</dbReference>
<dbReference type="Pfam" id="PF25989">
    <property type="entry name" value="YknX_C"/>
    <property type="match status" value="1"/>
</dbReference>
<comment type="similarity">
    <text evidence="2">Belongs to the membrane fusion protein (MFP) (TC 8.A.1) family.</text>
</comment>
<dbReference type="OrthoDB" id="259669at2"/>
<evidence type="ECO:0000256" key="4">
    <source>
        <dbReference type="SAM" id="MobiDB-lite"/>
    </source>
</evidence>
<dbReference type="KEGG" id="agv:OJF2_17870"/>
<keyword evidence="9" id="KW-1185">Reference proteome</keyword>
<keyword evidence="3" id="KW-0175">Coiled coil</keyword>
<evidence type="ECO:0000313" key="9">
    <source>
        <dbReference type="Proteomes" id="UP000324233"/>
    </source>
</evidence>
<dbReference type="PANTHER" id="PTHR32347">
    <property type="entry name" value="EFFLUX SYSTEM COMPONENT YKNX-RELATED"/>
    <property type="match status" value="1"/>
</dbReference>
<dbReference type="InterPro" id="IPR058637">
    <property type="entry name" value="YknX-like_C"/>
</dbReference>
<dbReference type="GO" id="GO:0030313">
    <property type="term" value="C:cell envelope"/>
    <property type="evidence" value="ECO:0007669"/>
    <property type="project" value="UniProtKB-SubCell"/>
</dbReference>
<dbReference type="EMBL" id="CP042997">
    <property type="protein sequence ID" value="QEH33286.1"/>
    <property type="molecule type" value="Genomic_DNA"/>
</dbReference>
<evidence type="ECO:0000259" key="6">
    <source>
        <dbReference type="Pfam" id="PF25954"/>
    </source>
</evidence>
<feature type="region of interest" description="Disordered" evidence="4">
    <location>
        <begin position="475"/>
        <end position="515"/>
    </location>
</feature>
<dbReference type="GO" id="GO:0022857">
    <property type="term" value="F:transmembrane transporter activity"/>
    <property type="evidence" value="ECO:0007669"/>
    <property type="project" value="InterPro"/>
</dbReference>
<dbReference type="Gene3D" id="2.40.420.20">
    <property type="match status" value="1"/>
</dbReference>
<organism evidence="8 9">
    <name type="scientific">Aquisphaera giovannonii</name>
    <dbReference type="NCBI Taxonomy" id="406548"/>
    <lineage>
        <taxon>Bacteria</taxon>
        <taxon>Pseudomonadati</taxon>
        <taxon>Planctomycetota</taxon>
        <taxon>Planctomycetia</taxon>
        <taxon>Isosphaerales</taxon>
        <taxon>Isosphaeraceae</taxon>
        <taxon>Aquisphaera</taxon>
    </lineage>
</organism>
<dbReference type="PANTHER" id="PTHR32347:SF23">
    <property type="entry name" value="BLL5650 PROTEIN"/>
    <property type="match status" value="1"/>
</dbReference>
<feature type="domain" description="YknX-like C-terminal permuted SH3-like" evidence="7">
    <location>
        <begin position="401"/>
        <end position="458"/>
    </location>
</feature>
<dbReference type="InterPro" id="IPR058792">
    <property type="entry name" value="Beta-barrel_RND_2"/>
</dbReference>
<evidence type="ECO:0000256" key="5">
    <source>
        <dbReference type="SAM" id="Phobius"/>
    </source>
</evidence>
<dbReference type="InterPro" id="IPR006143">
    <property type="entry name" value="RND_pump_MFP"/>
</dbReference>
<evidence type="ECO:0000313" key="8">
    <source>
        <dbReference type="EMBL" id="QEH33286.1"/>
    </source>
</evidence>
<protein>
    <submittedName>
        <fullName evidence="8">Macrolide export protein MacA</fullName>
    </submittedName>
</protein>
<keyword evidence="5" id="KW-1133">Transmembrane helix</keyword>
<dbReference type="Proteomes" id="UP000324233">
    <property type="component" value="Chromosome"/>
</dbReference>
<dbReference type="PRINTS" id="PR01490">
    <property type="entry name" value="RTXTOXIND"/>
</dbReference>
<proteinExistence type="inferred from homology"/>
<feature type="compositionally biased region" description="Low complexity" evidence="4">
    <location>
        <begin position="482"/>
        <end position="498"/>
    </location>
</feature>
<evidence type="ECO:0000256" key="3">
    <source>
        <dbReference type="ARBA" id="ARBA00023054"/>
    </source>
</evidence>
<evidence type="ECO:0000256" key="1">
    <source>
        <dbReference type="ARBA" id="ARBA00004196"/>
    </source>
</evidence>
<gene>
    <name evidence="8" type="primary">macA_4</name>
    <name evidence="8" type="ORF">OJF2_17870</name>
</gene>
<feature type="domain" description="CusB-like beta-barrel" evidence="6">
    <location>
        <begin position="319"/>
        <end position="393"/>
    </location>
</feature>
<dbReference type="AlphaFoldDB" id="A0A5B9VY29"/>
<dbReference type="RefSeq" id="WP_148593055.1">
    <property type="nucleotide sequence ID" value="NZ_CP042997.1"/>
</dbReference>
<evidence type="ECO:0000259" key="7">
    <source>
        <dbReference type="Pfam" id="PF25989"/>
    </source>
</evidence>
<feature type="transmembrane region" description="Helical" evidence="5">
    <location>
        <begin position="7"/>
        <end position="31"/>
    </location>
</feature>
<name>A0A5B9VY29_9BACT</name>
<dbReference type="Pfam" id="PF25954">
    <property type="entry name" value="Beta-barrel_RND_2"/>
    <property type="match status" value="1"/>
</dbReference>
<reference evidence="8 9" key="1">
    <citation type="submission" date="2019-08" db="EMBL/GenBank/DDBJ databases">
        <title>Deep-cultivation of Planctomycetes and their phenomic and genomic characterization uncovers novel biology.</title>
        <authorList>
            <person name="Wiegand S."/>
            <person name="Jogler M."/>
            <person name="Boedeker C."/>
            <person name="Pinto D."/>
            <person name="Vollmers J."/>
            <person name="Rivas-Marin E."/>
            <person name="Kohn T."/>
            <person name="Peeters S.H."/>
            <person name="Heuer A."/>
            <person name="Rast P."/>
            <person name="Oberbeckmann S."/>
            <person name="Bunk B."/>
            <person name="Jeske O."/>
            <person name="Meyerdierks A."/>
            <person name="Storesund J.E."/>
            <person name="Kallscheuer N."/>
            <person name="Luecker S."/>
            <person name="Lage O.M."/>
            <person name="Pohl T."/>
            <person name="Merkel B.J."/>
            <person name="Hornburger P."/>
            <person name="Mueller R.-W."/>
            <person name="Bruemmer F."/>
            <person name="Labrenz M."/>
            <person name="Spormann A.M."/>
            <person name="Op den Camp H."/>
            <person name="Overmann J."/>
            <person name="Amann R."/>
            <person name="Jetten M.S.M."/>
            <person name="Mascher T."/>
            <person name="Medema M.H."/>
            <person name="Devos D.P."/>
            <person name="Kaster A.-K."/>
            <person name="Ovreas L."/>
            <person name="Rohde M."/>
            <person name="Galperin M.Y."/>
            <person name="Jogler C."/>
        </authorList>
    </citation>
    <scope>NUCLEOTIDE SEQUENCE [LARGE SCALE GENOMIC DNA]</scope>
    <source>
        <strain evidence="8 9">OJF2</strain>
    </source>
</reference>
<keyword evidence="5" id="KW-0472">Membrane</keyword>
<comment type="subcellular location">
    <subcellularLocation>
        <location evidence="1">Cell envelope</location>
    </subcellularLocation>
</comment>
<dbReference type="GO" id="GO:0016020">
    <property type="term" value="C:membrane"/>
    <property type="evidence" value="ECO:0007669"/>
    <property type="project" value="InterPro"/>
</dbReference>
<accession>A0A5B9VY29</accession>
<keyword evidence="5" id="KW-0812">Transmembrane</keyword>
<dbReference type="Gene3D" id="2.40.30.170">
    <property type="match status" value="1"/>
</dbReference>
<dbReference type="InterPro" id="IPR050465">
    <property type="entry name" value="UPF0194_transport"/>
</dbReference>